<evidence type="ECO:0000313" key="10">
    <source>
        <dbReference type="EMBL" id="CAL1240110.1"/>
    </source>
</evidence>
<dbReference type="InterPro" id="IPR051906">
    <property type="entry name" value="TolC-like"/>
</dbReference>
<feature type="coiled-coil region" evidence="8">
    <location>
        <begin position="316"/>
        <end position="343"/>
    </location>
</feature>
<keyword evidence="7" id="KW-0998">Cell outer membrane</keyword>
<evidence type="ECO:0000256" key="4">
    <source>
        <dbReference type="ARBA" id="ARBA00022452"/>
    </source>
</evidence>
<protein>
    <submittedName>
        <fullName evidence="10">Type I secretion outer membrane protein, TolC</fullName>
    </submittedName>
</protein>
<dbReference type="PANTHER" id="PTHR30026">
    <property type="entry name" value="OUTER MEMBRANE PROTEIN TOLC"/>
    <property type="match status" value="1"/>
</dbReference>
<gene>
    <name evidence="10" type="ORF">MECH1_V1_1334</name>
</gene>
<keyword evidence="4" id="KW-1134">Transmembrane beta strand</keyword>
<evidence type="ECO:0000256" key="1">
    <source>
        <dbReference type="ARBA" id="ARBA00004442"/>
    </source>
</evidence>
<feature type="signal peptide" evidence="9">
    <location>
        <begin position="1"/>
        <end position="20"/>
    </location>
</feature>
<evidence type="ECO:0000256" key="6">
    <source>
        <dbReference type="ARBA" id="ARBA00023136"/>
    </source>
</evidence>
<keyword evidence="5" id="KW-0812">Transmembrane</keyword>
<keyword evidence="3" id="KW-0813">Transport</keyword>
<accession>A0ABM9NHL2</accession>
<dbReference type="NCBIfam" id="TIGR01844">
    <property type="entry name" value="type_I_sec_TolC"/>
    <property type="match status" value="1"/>
</dbReference>
<dbReference type="InterPro" id="IPR010130">
    <property type="entry name" value="T1SS_OMP_TolC"/>
</dbReference>
<evidence type="ECO:0000256" key="7">
    <source>
        <dbReference type="ARBA" id="ARBA00023237"/>
    </source>
</evidence>
<evidence type="ECO:0000256" key="9">
    <source>
        <dbReference type="SAM" id="SignalP"/>
    </source>
</evidence>
<sequence length="459" mass="50814">MRAILGALVLYWMASVPSHALDLSEAYQLGLSNDPVVLQTEAKRNAAQKNKPIGIARLLPSVSFNGNLVENHLVTGKSPIFVQAYTDYVFWSGQFTLTLTQPLFHYDTWVQLWQADNQLAQAEAQLQAEYQNLAIRVARSYFQILLAEDNLEVSTAELRSLESQITQVKERLALGFSTVVDLDEVQAQHDKVVADRILYDQQLNDAKAALREIIGDRELDLVKVPDELPLLQPEPADLAAWRTTALQHNLAIIAALSGAEIAKQNIDLNFAGHLPTVDLQGIKSMADTNRPFGLQTDMENIGVYLTVPIYSGGGVNARVEQARDAYEQALHEVDRQRRAAERQVADAYRGVFSAIGRVGALKTALASAQRAVEATEMGFRVGTRTAVDVLVEQTKMFATRRDYAKARYDYLINGLLLKQAAGTLTRSDIDAVNGLLHRRRRGVEPAVTTPLRHEAAVHP</sequence>
<keyword evidence="6" id="KW-0472">Membrane</keyword>
<keyword evidence="9" id="KW-0732">Signal</keyword>
<reference evidence="10 11" key="1">
    <citation type="submission" date="2024-04" db="EMBL/GenBank/DDBJ databases">
        <authorList>
            <person name="Cremers G."/>
        </authorList>
    </citation>
    <scope>NUCLEOTIDE SEQUENCE [LARGE SCALE GENOMIC DNA]</scope>
    <source>
        <strain evidence="10">MeCH1-AG</strain>
    </source>
</reference>
<dbReference type="Proteomes" id="UP001497493">
    <property type="component" value="Chromosome"/>
</dbReference>
<dbReference type="Gene3D" id="1.20.1600.10">
    <property type="entry name" value="Outer membrane efflux proteins (OEP)"/>
    <property type="match status" value="1"/>
</dbReference>
<evidence type="ECO:0000256" key="8">
    <source>
        <dbReference type="SAM" id="Coils"/>
    </source>
</evidence>
<dbReference type="Pfam" id="PF02321">
    <property type="entry name" value="OEP"/>
    <property type="match status" value="2"/>
</dbReference>
<name>A0ABM9NHL2_9GAMM</name>
<feature type="chain" id="PRO_5045430126" evidence="9">
    <location>
        <begin position="21"/>
        <end position="459"/>
    </location>
</feature>
<comment type="similarity">
    <text evidence="2">Belongs to the outer membrane factor (OMF) (TC 1.B.17) family.</text>
</comment>
<evidence type="ECO:0000256" key="5">
    <source>
        <dbReference type="ARBA" id="ARBA00022692"/>
    </source>
</evidence>
<keyword evidence="8" id="KW-0175">Coiled coil</keyword>
<proteinExistence type="inferred from homology"/>
<comment type="subcellular location">
    <subcellularLocation>
        <location evidence="1">Cell outer membrane</location>
    </subcellularLocation>
</comment>
<feature type="coiled-coil region" evidence="8">
    <location>
        <begin position="112"/>
        <end position="171"/>
    </location>
</feature>
<dbReference type="InterPro" id="IPR003423">
    <property type="entry name" value="OMP_efflux"/>
</dbReference>
<dbReference type="SUPFAM" id="SSF56954">
    <property type="entry name" value="Outer membrane efflux proteins (OEP)"/>
    <property type="match status" value="1"/>
</dbReference>
<evidence type="ECO:0000256" key="3">
    <source>
        <dbReference type="ARBA" id="ARBA00022448"/>
    </source>
</evidence>
<evidence type="ECO:0000313" key="11">
    <source>
        <dbReference type="Proteomes" id="UP001497493"/>
    </source>
</evidence>
<evidence type="ECO:0000256" key="2">
    <source>
        <dbReference type="ARBA" id="ARBA00007613"/>
    </source>
</evidence>
<organism evidence="10 11">
    <name type="scientific">Candidatus Methylocalor cossyra</name>
    <dbReference type="NCBI Taxonomy" id="3108543"/>
    <lineage>
        <taxon>Bacteria</taxon>
        <taxon>Pseudomonadati</taxon>
        <taxon>Pseudomonadota</taxon>
        <taxon>Gammaproteobacteria</taxon>
        <taxon>Methylococcales</taxon>
        <taxon>Methylococcaceae</taxon>
        <taxon>Candidatus Methylocalor</taxon>
    </lineage>
</organism>
<keyword evidence="11" id="KW-1185">Reference proteome</keyword>
<dbReference type="RefSeq" id="WP_348759619.1">
    <property type="nucleotide sequence ID" value="NZ_OZ026884.1"/>
</dbReference>
<dbReference type="EMBL" id="OZ026884">
    <property type="protein sequence ID" value="CAL1240110.1"/>
    <property type="molecule type" value="Genomic_DNA"/>
</dbReference>
<dbReference type="PANTHER" id="PTHR30026:SF20">
    <property type="entry name" value="OUTER MEMBRANE PROTEIN TOLC"/>
    <property type="match status" value="1"/>
</dbReference>